<gene>
    <name evidence="1" type="ORF">R1flu_020518</name>
</gene>
<dbReference type="Proteomes" id="UP001605036">
    <property type="component" value="Unassembled WGS sequence"/>
</dbReference>
<dbReference type="EMBL" id="JBHFFA010000001">
    <property type="protein sequence ID" value="KAL2652390.1"/>
    <property type="molecule type" value="Genomic_DNA"/>
</dbReference>
<protein>
    <submittedName>
        <fullName evidence="1">Uncharacterized protein</fullName>
    </submittedName>
</protein>
<evidence type="ECO:0000313" key="2">
    <source>
        <dbReference type="Proteomes" id="UP001605036"/>
    </source>
</evidence>
<sequence length="81" mass="8628">MLAWTPDEIPNLQVDAPRQSIFPSTGLRSTHLFRGRATRRGKSAAHSARSADVVGLSVAPDIVYVSMGMRPGSGNSRHVAG</sequence>
<comment type="caution">
    <text evidence="1">The sequence shown here is derived from an EMBL/GenBank/DDBJ whole genome shotgun (WGS) entry which is preliminary data.</text>
</comment>
<dbReference type="AlphaFoldDB" id="A0ABD1ZM37"/>
<reference evidence="1 2" key="1">
    <citation type="submission" date="2024-09" db="EMBL/GenBank/DDBJ databases">
        <title>Chromosome-scale assembly of Riccia fluitans.</title>
        <authorList>
            <person name="Paukszto L."/>
            <person name="Sawicki J."/>
            <person name="Karawczyk K."/>
            <person name="Piernik-Szablinska J."/>
            <person name="Szczecinska M."/>
            <person name="Mazdziarz M."/>
        </authorList>
    </citation>
    <scope>NUCLEOTIDE SEQUENCE [LARGE SCALE GENOMIC DNA]</scope>
    <source>
        <strain evidence="1">Rf_01</strain>
        <tissue evidence="1">Aerial parts of the thallus</tissue>
    </source>
</reference>
<accession>A0ABD1ZM37</accession>
<keyword evidence="2" id="KW-1185">Reference proteome</keyword>
<organism evidence="1 2">
    <name type="scientific">Riccia fluitans</name>
    <dbReference type="NCBI Taxonomy" id="41844"/>
    <lineage>
        <taxon>Eukaryota</taxon>
        <taxon>Viridiplantae</taxon>
        <taxon>Streptophyta</taxon>
        <taxon>Embryophyta</taxon>
        <taxon>Marchantiophyta</taxon>
        <taxon>Marchantiopsida</taxon>
        <taxon>Marchantiidae</taxon>
        <taxon>Marchantiales</taxon>
        <taxon>Ricciaceae</taxon>
        <taxon>Riccia</taxon>
    </lineage>
</organism>
<evidence type="ECO:0000313" key="1">
    <source>
        <dbReference type="EMBL" id="KAL2652390.1"/>
    </source>
</evidence>
<name>A0ABD1ZM37_9MARC</name>
<proteinExistence type="predicted"/>